<accession>A0AAD4DDX4</accession>
<dbReference type="Pfam" id="PF20399">
    <property type="entry name" value="PH_20"/>
    <property type="match status" value="1"/>
</dbReference>
<feature type="region of interest" description="Disordered" evidence="2">
    <location>
        <begin position="1"/>
        <end position="43"/>
    </location>
</feature>
<evidence type="ECO:0000259" key="3">
    <source>
        <dbReference type="PROSITE" id="PS50003"/>
    </source>
</evidence>
<organism evidence="4 5">
    <name type="scientific">Linnemannia exigua</name>
    <dbReference type="NCBI Taxonomy" id="604196"/>
    <lineage>
        <taxon>Eukaryota</taxon>
        <taxon>Fungi</taxon>
        <taxon>Fungi incertae sedis</taxon>
        <taxon>Mucoromycota</taxon>
        <taxon>Mortierellomycotina</taxon>
        <taxon>Mortierellomycetes</taxon>
        <taxon>Mortierellales</taxon>
        <taxon>Mortierellaceae</taxon>
        <taxon>Linnemannia</taxon>
    </lineage>
</organism>
<feature type="compositionally biased region" description="Low complexity" evidence="2">
    <location>
        <begin position="22"/>
        <end position="37"/>
    </location>
</feature>
<dbReference type="GO" id="GO:0005634">
    <property type="term" value="C:nucleus"/>
    <property type="evidence" value="ECO:0007669"/>
    <property type="project" value="InterPro"/>
</dbReference>
<dbReference type="Gene3D" id="1.20.1270.60">
    <property type="entry name" value="Arfaptin homology (AH) domain/BAR domain"/>
    <property type="match status" value="1"/>
</dbReference>
<keyword evidence="1" id="KW-0597">Phosphoprotein</keyword>
<keyword evidence="5" id="KW-1185">Reference proteome</keyword>
<dbReference type="SUPFAM" id="SSF50729">
    <property type="entry name" value="PH domain-like"/>
    <property type="match status" value="1"/>
</dbReference>
<feature type="region of interest" description="Disordered" evidence="2">
    <location>
        <begin position="973"/>
        <end position="996"/>
    </location>
</feature>
<dbReference type="Gene3D" id="2.30.29.30">
    <property type="entry name" value="Pleckstrin-homology domain (PH domain)/Phosphotyrosine-binding domain (PTB)"/>
    <property type="match status" value="1"/>
</dbReference>
<gene>
    <name evidence="4" type="ORF">BGZ95_008559</name>
</gene>
<dbReference type="InterPro" id="IPR001849">
    <property type="entry name" value="PH_domain"/>
</dbReference>
<proteinExistence type="predicted"/>
<feature type="region of interest" description="Disordered" evidence="2">
    <location>
        <begin position="120"/>
        <end position="152"/>
    </location>
</feature>
<dbReference type="PROSITE" id="PS50003">
    <property type="entry name" value="PH_DOMAIN"/>
    <property type="match status" value="1"/>
</dbReference>
<evidence type="ECO:0000256" key="1">
    <source>
        <dbReference type="ARBA" id="ARBA00022553"/>
    </source>
</evidence>
<sequence length="1091" mass="119035">MEEKKKSTIGKAFSRFSRKPITPAATKPATTATTTAALVPPKQVVIDTHPSTLGTNRGGAHGKGVSNGNGLLSPDSIPSPTLQATISPPDSAVPFTPEQTTAPPQNPPVHFADNTNGIGKSELGETATSPRVAGHTRESTVMSTTSTDGGGDAMPVDGNHGVNPADILLNRLISYRAIVKNLQQYFTEIAMVEQGTSKAMQRASTLIYVPFKDGHQFVGQGGLQDVCIGVRDSAKTRGEQHAAAGRFVDETIVKNLRRLKQDIKGRIKALKSDANLYSSKVFKERELTQERIGQLAKAIGLFEKVVTGHQPDMEKSHSDPYLIHLALKRQLAKQVHEENLFARALQQCQEQTRTFEAHIIKEIKQILAAFAQYQLGHASAGFGQSWAQTEMALQVLQEDTEWRHFLDRHKSRLFPSELVDANPEELDYPCKENPYVVPVKTAHLSRQSSVLKNWKDGFFVLTLAGWLHVFSSSKDLAADTVPERSIYLPTSVLGPHSDSAQKQHVFSLDGKGMGGLLHRDAQTFTVRAHSREEMLSWWDEIAKRTHSAQVTQTANGANGGYSTSSVSRTSSGVLRTNSVKRTGTNSLGLDNTNIVHQEPSPPYEHPNDKAEIPNTSATAYADPLPAANGGAVSANMPKAPKKAKPGGLRRAQLGDDIPAASATSESPRFNPLAGAATAASNGKLVSGASTSTAGAAQDQDMTEAGAGEEAASTAGDTASLALKADDAGDELSELRQTYEAAQKQFAESGTQEYLRGTIHECDRMMRNCGEEVYPSSEFNYIYASALHDFSLIGAEEEERAGFVEMALEYVSHVADLLTSEEKESAEWVWKYYLVAGKVQLQKADSLYEEQEEAGSKKEYKRLGTQIHTTLVQATSLLNTGFKMVPEGEEKHVVRLDAKSIEKVAAKEHEMVSAAANVALHADRFEEYDRRKQWNSWALETYRQVTQDTPENVEAWQGIATCLHSIVGWWADQEEDEENDDDEDEDEEEPEDELSLPVYSTERGQMSLKALDAIKKAIELARKSESLTSDLLTLGAECHLNLVNIAVGDKAAAEQSKAAVALIKEAMATFPDPALEERYAEVLEEFEEIAGK</sequence>
<dbReference type="PANTHER" id="PTHR31941:SF1">
    <property type="entry name" value="CYTOSKELETAL SIGNALING PROTEIN SLM1"/>
    <property type="match status" value="1"/>
</dbReference>
<dbReference type="InterPro" id="IPR027267">
    <property type="entry name" value="AH/BAR_dom_sf"/>
</dbReference>
<dbReference type="PANTHER" id="PTHR31941">
    <property type="entry name" value="CYTOSKELETAL SIGNALING PROTEIN SLM1"/>
    <property type="match status" value="1"/>
</dbReference>
<feature type="compositionally biased region" description="Low complexity" evidence="2">
    <location>
        <begin position="686"/>
        <end position="715"/>
    </location>
</feature>
<feature type="compositionally biased region" description="Acidic residues" evidence="2">
    <location>
        <begin position="973"/>
        <end position="993"/>
    </location>
</feature>
<dbReference type="SMART" id="SM00233">
    <property type="entry name" value="PH"/>
    <property type="match status" value="1"/>
</dbReference>
<dbReference type="InterPro" id="IPR011993">
    <property type="entry name" value="PH-like_dom_sf"/>
</dbReference>
<dbReference type="Pfam" id="PF12753">
    <property type="entry name" value="Nro1"/>
    <property type="match status" value="1"/>
</dbReference>
<dbReference type="EMBL" id="JAAAIL010000456">
    <property type="protein sequence ID" value="KAG0275621.1"/>
    <property type="molecule type" value="Genomic_DNA"/>
</dbReference>
<feature type="compositionally biased region" description="Polar residues" evidence="2">
    <location>
        <begin position="577"/>
        <end position="595"/>
    </location>
</feature>
<feature type="region of interest" description="Disordered" evidence="2">
    <location>
        <begin position="685"/>
        <end position="715"/>
    </location>
</feature>
<feature type="region of interest" description="Disordered" evidence="2">
    <location>
        <begin position="548"/>
        <end position="652"/>
    </location>
</feature>
<dbReference type="Pfam" id="PF20400">
    <property type="entry name" value="BAR_4"/>
    <property type="match status" value="1"/>
</dbReference>
<protein>
    <recommendedName>
        <fullName evidence="3">PH domain-containing protein</fullName>
    </recommendedName>
</protein>
<dbReference type="InterPro" id="IPR046869">
    <property type="entry name" value="SLM1/RGC1-like_PH"/>
</dbReference>
<reference evidence="4" key="1">
    <citation type="journal article" date="2020" name="Fungal Divers.">
        <title>Resolving the Mortierellaceae phylogeny through synthesis of multi-gene phylogenetics and phylogenomics.</title>
        <authorList>
            <person name="Vandepol N."/>
            <person name="Liber J."/>
            <person name="Desiro A."/>
            <person name="Na H."/>
            <person name="Kennedy M."/>
            <person name="Barry K."/>
            <person name="Grigoriev I.V."/>
            <person name="Miller A.N."/>
            <person name="O'Donnell K."/>
            <person name="Stajich J.E."/>
            <person name="Bonito G."/>
        </authorList>
    </citation>
    <scope>NUCLEOTIDE SEQUENCE</scope>
    <source>
        <strain evidence="4">NRRL 28262</strain>
    </source>
</reference>
<name>A0AAD4DDX4_9FUNG</name>
<comment type="caution">
    <text evidence="4">The sequence shown here is derived from an EMBL/GenBank/DDBJ whole genome shotgun (WGS) entry which is preliminary data.</text>
</comment>
<feature type="compositionally biased region" description="Low complexity" evidence="2">
    <location>
        <begin position="560"/>
        <end position="576"/>
    </location>
</feature>
<feature type="domain" description="PH" evidence="3">
    <location>
        <begin position="437"/>
        <end position="546"/>
    </location>
</feature>
<dbReference type="Proteomes" id="UP001194580">
    <property type="component" value="Unassembled WGS sequence"/>
</dbReference>
<evidence type="ECO:0000256" key="2">
    <source>
        <dbReference type="SAM" id="MobiDB-lite"/>
    </source>
</evidence>
<evidence type="ECO:0000313" key="4">
    <source>
        <dbReference type="EMBL" id="KAG0275621.1"/>
    </source>
</evidence>
<dbReference type="Gene3D" id="1.25.40.10">
    <property type="entry name" value="Tetratricopeptide repeat domain"/>
    <property type="match status" value="1"/>
</dbReference>
<dbReference type="SUPFAM" id="SSF103657">
    <property type="entry name" value="BAR/IMD domain-like"/>
    <property type="match status" value="1"/>
</dbReference>
<evidence type="ECO:0000313" key="5">
    <source>
        <dbReference type="Proteomes" id="UP001194580"/>
    </source>
</evidence>
<dbReference type="InterPro" id="IPR046868">
    <property type="entry name" value="BAR_4"/>
</dbReference>
<dbReference type="InterPro" id="IPR011990">
    <property type="entry name" value="TPR-like_helical_dom_sf"/>
</dbReference>
<dbReference type="InterPro" id="IPR024318">
    <property type="entry name" value="Nro1/ETT1"/>
</dbReference>
<dbReference type="AlphaFoldDB" id="A0AAD4DDX4"/>